<dbReference type="AlphaFoldDB" id="A0A2P8GYI7"/>
<dbReference type="RefSeq" id="WP_106563937.1">
    <property type="nucleotide sequence ID" value="NZ_PYAU01000001.1"/>
</dbReference>
<feature type="chain" id="PRO_5038469685" evidence="1">
    <location>
        <begin position="28"/>
        <end position="344"/>
    </location>
</feature>
<accession>A0A2P8GYI7</accession>
<dbReference type="InterPro" id="IPR036365">
    <property type="entry name" value="PGBD-like_sf"/>
</dbReference>
<comment type="caution">
    <text evidence="2">The sequence shown here is derived from an EMBL/GenBank/DDBJ whole genome shotgun (WGS) entry which is preliminary data.</text>
</comment>
<keyword evidence="5" id="KW-1185">Reference proteome</keyword>
<dbReference type="EMBL" id="PYAU01000001">
    <property type="protein sequence ID" value="PSL39012.1"/>
    <property type="molecule type" value="Genomic_DNA"/>
</dbReference>
<evidence type="ECO:0000313" key="2">
    <source>
        <dbReference type="EMBL" id="PSL39012.1"/>
    </source>
</evidence>
<dbReference type="Proteomes" id="UP000268291">
    <property type="component" value="Unassembled WGS sequence"/>
</dbReference>
<dbReference type="SUPFAM" id="SSF47090">
    <property type="entry name" value="PGBD-like"/>
    <property type="match status" value="1"/>
</dbReference>
<protein>
    <submittedName>
        <fullName evidence="3">Peptidoglycan-binding protein</fullName>
    </submittedName>
</protein>
<evidence type="ECO:0000256" key="1">
    <source>
        <dbReference type="SAM" id="SignalP"/>
    </source>
</evidence>
<feature type="signal peptide" evidence="1">
    <location>
        <begin position="1"/>
        <end position="27"/>
    </location>
</feature>
<organism evidence="2 4">
    <name type="scientific">Labedella gwakjiensis</name>
    <dbReference type="NCBI Taxonomy" id="390269"/>
    <lineage>
        <taxon>Bacteria</taxon>
        <taxon>Bacillati</taxon>
        <taxon>Actinomycetota</taxon>
        <taxon>Actinomycetes</taxon>
        <taxon>Micrococcales</taxon>
        <taxon>Microbacteriaceae</taxon>
        <taxon>Labedella</taxon>
    </lineage>
</organism>
<keyword evidence="1" id="KW-0732">Signal</keyword>
<evidence type="ECO:0000313" key="4">
    <source>
        <dbReference type="Proteomes" id="UP000241203"/>
    </source>
</evidence>
<sequence>MTRVSWRVLGGTAVATAAAVAAGAAIAALVLSPASPQALETPSAISSAPVGSQPFDDARSVTVEFALGGATTLASPGDGRVTSFTCAAGGTITSGDSALSIDGAPILTLATRIPLWRDLVEEDTGDDVRAVQQELSRLGEPITVDGVLGRETLDALERRFRDLGDRAELDGVAASRILWIPAASVAVDECDAGTGATVTAGDPLAVLAAGLTSASAELPEDLVPGQRVLVVDGERLPLGTDGAVTDTAALSALTSSSLVREAIAGEATSFTTTAELTDPIEIAVVPPSAVVAISGATGCVVVDGSARPVDIVGSQLGQTLVRFGDGENLPESVTLHPSESTTCG</sequence>
<evidence type="ECO:0000313" key="3">
    <source>
        <dbReference type="EMBL" id="RUQ86537.1"/>
    </source>
</evidence>
<dbReference type="EMBL" id="RZGY01000001">
    <property type="protein sequence ID" value="RUQ86537.1"/>
    <property type="molecule type" value="Genomic_DNA"/>
</dbReference>
<name>A0A2P8GYI7_9MICO</name>
<dbReference type="Proteomes" id="UP000241203">
    <property type="component" value="Unassembled WGS sequence"/>
</dbReference>
<proteinExistence type="predicted"/>
<reference evidence="3 5" key="2">
    <citation type="submission" date="2018-12" db="EMBL/GenBank/DDBJ databases">
        <authorList>
            <person name="hu s."/>
            <person name="Xu Y."/>
            <person name="Xu B."/>
            <person name="Li F."/>
        </authorList>
    </citation>
    <scope>NUCLEOTIDE SEQUENCE [LARGE SCALE GENOMIC DNA]</scope>
    <source>
        <strain evidence="3 5">KSW2-17</strain>
    </source>
</reference>
<gene>
    <name evidence="2" type="ORF">CLV49_2643</name>
    <name evidence="3" type="ORF">ELQ93_06010</name>
</gene>
<evidence type="ECO:0000313" key="5">
    <source>
        <dbReference type="Proteomes" id="UP000268291"/>
    </source>
</evidence>
<dbReference type="OrthoDB" id="3238883at2"/>
<dbReference type="InterPro" id="IPR036366">
    <property type="entry name" value="PGBDSf"/>
</dbReference>
<reference evidence="2 4" key="1">
    <citation type="submission" date="2018-03" db="EMBL/GenBank/DDBJ databases">
        <title>Genomic Encyclopedia of Archaeal and Bacterial Type Strains, Phase II (KMG-II): from individual species to whole genera.</title>
        <authorList>
            <person name="Goeker M."/>
        </authorList>
    </citation>
    <scope>NUCLEOTIDE SEQUENCE [LARGE SCALE GENOMIC DNA]</scope>
    <source>
        <strain evidence="2 4">DSM 21548</strain>
    </source>
</reference>
<dbReference type="Gene3D" id="1.10.101.10">
    <property type="entry name" value="PGBD-like superfamily/PGBD"/>
    <property type="match status" value="1"/>
</dbReference>